<dbReference type="SUPFAM" id="SSF46894">
    <property type="entry name" value="C-terminal effector domain of the bipartite response regulators"/>
    <property type="match status" value="1"/>
</dbReference>
<dbReference type="Pfam" id="PF13191">
    <property type="entry name" value="AAA_16"/>
    <property type="match status" value="1"/>
</dbReference>
<dbReference type="Gene3D" id="1.25.40.10">
    <property type="entry name" value="Tetratricopeptide repeat domain"/>
    <property type="match status" value="1"/>
</dbReference>
<keyword evidence="6" id="KW-1185">Reference proteome</keyword>
<evidence type="ECO:0000256" key="3">
    <source>
        <dbReference type="ARBA" id="ARBA00023163"/>
    </source>
</evidence>
<dbReference type="Proteomes" id="UP001596242">
    <property type="component" value="Unassembled WGS sequence"/>
</dbReference>
<protein>
    <submittedName>
        <fullName evidence="5">LuxR C-terminal-related transcriptional regulator</fullName>
    </submittedName>
</protein>
<dbReference type="PRINTS" id="PR00038">
    <property type="entry name" value="HTHLUXR"/>
</dbReference>
<gene>
    <name evidence="5" type="ORF">ACFP50_21220</name>
</gene>
<dbReference type="RefSeq" id="WP_386400187.1">
    <property type="nucleotide sequence ID" value="NZ_JBHSPT010000049.1"/>
</dbReference>
<proteinExistence type="predicted"/>
<dbReference type="Gene3D" id="1.10.10.10">
    <property type="entry name" value="Winged helix-like DNA-binding domain superfamily/Winged helix DNA-binding domain"/>
    <property type="match status" value="1"/>
</dbReference>
<dbReference type="SUPFAM" id="SSF52540">
    <property type="entry name" value="P-loop containing nucleoside triphosphate hydrolases"/>
    <property type="match status" value="1"/>
</dbReference>
<organism evidence="5 6">
    <name type="scientific">Streptomyces pratens</name>
    <dbReference type="NCBI Taxonomy" id="887456"/>
    <lineage>
        <taxon>Bacteria</taxon>
        <taxon>Bacillati</taxon>
        <taxon>Actinomycetota</taxon>
        <taxon>Actinomycetes</taxon>
        <taxon>Kitasatosporales</taxon>
        <taxon>Streptomycetaceae</taxon>
        <taxon>Streptomyces</taxon>
    </lineage>
</organism>
<dbReference type="Pfam" id="PF00196">
    <property type="entry name" value="GerE"/>
    <property type="match status" value="1"/>
</dbReference>
<sequence>MRLIDRRAEKQGLHQVLDSVRAGMSGALVLRGEPGVGKSALLDYAVERAADLQIVRTVAVESEMALGFAAVHQLLGPFLHSVDRLPGPQRRALGVAFGLVSGPPADPFLVGLAVLTLLADAAEVRPVLCVIDDAQWLDDESADVLGFVARRLLADKVGMLFAIRETTEPDPHLQALPGLRLAGLPEPDAHELLATAGGRPTEAGVAERIVAGTGGNPLAIVEATAELTPEQLRGQVPLPEPLPVGHQLEDLFGRRVRKLPTDTQTLLLLAAAEQPGCGDRLWHAAAALGIPEAAAVPAEAAGMVAFWPEVRFSHPLVRSAVYHAAAPGRRREAHRALAAACDPQRDPAPRAWHLAAATARPDDGVADQLVAAADRARSRGGYAAAAALLERAALLTPDEERRAERRLSAAQAHVVAGAVDRAEALLAEAATGLHDPLSTAQATELKGRIRFHRGQVAESASVLACAARRLRPLDPRAARDALLCALEAAVFAGWAPSASLLYENARTARNLPPTGDLPDSAANLLLQGYTARVTGGYAAAMPALRRAIQAFLVDEVDPDVALQRLELAAVAAADLLDDASVERLTTDWIDRARASGALARLAGALAFRSAYVDGPAGRLAAARAAEAEAHELAEMTGNPAIVPPTGAHTLLTLSLSGREAEARATAAAVAREAPGRGAAGEMAMAAYFLGVLEISLGNYGSAIGCLDAAYTDDTPLVGTQALPDLVEAAVRAGRRDLAERALHRLEDRATATGTPLALGLLARSRALLATPAEARQEYEDALPLLGRTRAAPQLARAHLLYGEWLRRQRRRREARDQLRTAHDMFDGMGLHGFAERARVELRATGECARKRELGTPEELTPQEAQIAALVSRGEANREIAAQLFVSPSTVEYHLRKVFRKLGVTSRTQLAHRVLDQSSGVFPPIPASDRPLLGGRR</sequence>
<keyword evidence="2" id="KW-0238">DNA-binding</keyword>
<dbReference type="PROSITE" id="PS50043">
    <property type="entry name" value="HTH_LUXR_2"/>
    <property type="match status" value="1"/>
</dbReference>
<dbReference type="PANTHER" id="PTHR44688:SF16">
    <property type="entry name" value="DNA-BINDING TRANSCRIPTIONAL ACTIVATOR DEVR_DOSR"/>
    <property type="match status" value="1"/>
</dbReference>
<dbReference type="InterPro" id="IPR011990">
    <property type="entry name" value="TPR-like_helical_dom_sf"/>
</dbReference>
<dbReference type="InterPro" id="IPR036388">
    <property type="entry name" value="WH-like_DNA-bd_sf"/>
</dbReference>
<dbReference type="InterPro" id="IPR041664">
    <property type="entry name" value="AAA_16"/>
</dbReference>
<evidence type="ECO:0000256" key="1">
    <source>
        <dbReference type="ARBA" id="ARBA00023015"/>
    </source>
</evidence>
<evidence type="ECO:0000259" key="4">
    <source>
        <dbReference type="PROSITE" id="PS50043"/>
    </source>
</evidence>
<keyword evidence="1" id="KW-0805">Transcription regulation</keyword>
<evidence type="ECO:0000256" key="2">
    <source>
        <dbReference type="ARBA" id="ARBA00023125"/>
    </source>
</evidence>
<dbReference type="InterPro" id="IPR016032">
    <property type="entry name" value="Sig_transdc_resp-reg_C-effctor"/>
</dbReference>
<keyword evidence="3" id="KW-0804">Transcription</keyword>
<dbReference type="SUPFAM" id="SSF48452">
    <property type="entry name" value="TPR-like"/>
    <property type="match status" value="1"/>
</dbReference>
<dbReference type="EMBL" id="JBHSPT010000049">
    <property type="protein sequence ID" value="MFC6057883.1"/>
    <property type="molecule type" value="Genomic_DNA"/>
</dbReference>
<accession>A0ABW1M2S9</accession>
<dbReference type="CDD" id="cd06170">
    <property type="entry name" value="LuxR_C_like"/>
    <property type="match status" value="1"/>
</dbReference>
<dbReference type="InterPro" id="IPR000792">
    <property type="entry name" value="Tscrpt_reg_LuxR_C"/>
</dbReference>
<dbReference type="SMART" id="SM00421">
    <property type="entry name" value="HTH_LUXR"/>
    <property type="match status" value="1"/>
</dbReference>
<comment type="caution">
    <text evidence="5">The sequence shown here is derived from an EMBL/GenBank/DDBJ whole genome shotgun (WGS) entry which is preliminary data.</text>
</comment>
<dbReference type="PANTHER" id="PTHR44688">
    <property type="entry name" value="DNA-BINDING TRANSCRIPTIONAL ACTIVATOR DEVR_DOSR"/>
    <property type="match status" value="1"/>
</dbReference>
<evidence type="ECO:0000313" key="6">
    <source>
        <dbReference type="Proteomes" id="UP001596242"/>
    </source>
</evidence>
<feature type="domain" description="HTH luxR-type" evidence="4">
    <location>
        <begin position="852"/>
        <end position="917"/>
    </location>
</feature>
<name>A0ABW1M2S9_9ACTN</name>
<reference evidence="6" key="1">
    <citation type="journal article" date="2019" name="Int. J. Syst. Evol. Microbiol.">
        <title>The Global Catalogue of Microorganisms (GCM) 10K type strain sequencing project: providing services to taxonomists for standard genome sequencing and annotation.</title>
        <authorList>
            <consortium name="The Broad Institute Genomics Platform"/>
            <consortium name="The Broad Institute Genome Sequencing Center for Infectious Disease"/>
            <person name="Wu L."/>
            <person name="Ma J."/>
        </authorList>
    </citation>
    <scope>NUCLEOTIDE SEQUENCE [LARGE SCALE GENOMIC DNA]</scope>
    <source>
        <strain evidence="6">JCM 12763</strain>
    </source>
</reference>
<dbReference type="InterPro" id="IPR027417">
    <property type="entry name" value="P-loop_NTPase"/>
</dbReference>
<evidence type="ECO:0000313" key="5">
    <source>
        <dbReference type="EMBL" id="MFC6057883.1"/>
    </source>
</evidence>